<dbReference type="GeneID" id="36514814"/>
<dbReference type="InterPro" id="IPR008030">
    <property type="entry name" value="NmrA-like"/>
</dbReference>
<name>A0A2T0FEP1_9ASCO</name>
<dbReference type="InterPro" id="IPR036291">
    <property type="entry name" value="NAD(P)-bd_dom_sf"/>
</dbReference>
<protein>
    <submittedName>
        <fullName evidence="2">NADH-ubiquinone oxidoreductase subunit, mitochondrial</fullName>
    </submittedName>
</protein>
<reference evidence="2 3" key="1">
    <citation type="submission" date="2017-04" db="EMBL/GenBank/DDBJ databases">
        <title>Genome sequencing of [Candida] sorbophila.</title>
        <authorList>
            <person name="Ahn J.O."/>
        </authorList>
    </citation>
    <scope>NUCLEOTIDE SEQUENCE [LARGE SCALE GENOMIC DNA]</scope>
    <source>
        <strain evidence="2 3">DS02</strain>
    </source>
</reference>
<dbReference type="PANTHER" id="PTHR12126:SF11">
    <property type="entry name" value="NADH DEHYDROGENASE [UBIQUINONE] 1 ALPHA SUBCOMPLEX SUBUNIT 9, MITOCHONDRIAL"/>
    <property type="match status" value="1"/>
</dbReference>
<dbReference type="Gene3D" id="3.40.50.720">
    <property type="entry name" value="NAD(P)-binding Rossmann-like Domain"/>
    <property type="match status" value="1"/>
</dbReference>
<keyword evidence="2" id="KW-0830">Ubiquinone</keyword>
<dbReference type="GO" id="GO:0005739">
    <property type="term" value="C:mitochondrion"/>
    <property type="evidence" value="ECO:0007669"/>
    <property type="project" value="TreeGrafter"/>
</dbReference>
<comment type="caution">
    <text evidence="2">The sequence shown here is derived from an EMBL/GenBank/DDBJ whole genome shotgun (WGS) entry which is preliminary data.</text>
</comment>
<accession>A0A2T0FEP1</accession>
<dbReference type="EMBL" id="NDIQ01000001">
    <property type="protein sequence ID" value="PRT53445.1"/>
    <property type="molecule type" value="Genomic_DNA"/>
</dbReference>
<sequence length="376" mass="41932">MLRVKSVVSRPALARGLQTFEALDSQVNVLRNGKTVVSQGTGGRSSRSGYTVTVFGAAGNVGTMLVSKLARHGTLTVVPYREEMFKRHLKPAGDLGVVNFQEFDLRNIQSIADSVKSSDVVVNLVGRSWETKNFSFYDVHVEGARRIAQAAKDAGVPRFVHVSSHSADINSHSKFLATKAEGEEVVRSIIPDATIVRPGPVYGGTDRLLQPMATRKFFLTANNGQEVIYPTHLLDLATALEKIVYDDATAGQLFELYGNESFTMREIHDQVKDGVKKDLHFVNLPKKVLKLIAEFFQVAAYWQGPLTPDEVERMFVNQVISKDAKTYADLGITPQKLADHLLFMVRWHRPNTYLHDSVESDRRRKKTSEDFANIVD</sequence>
<evidence type="ECO:0000313" key="3">
    <source>
        <dbReference type="Proteomes" id="UP000238350"/>
    </source>
</evidence>
<gene>
    <name evidence="2" type="ORF">B9G98_01065</name>
</gene>
<dbReference type="Proteomes" id="UP000238350">
    <property type="component" value="Unassembled WGS sequence"/>
</dbReference>
<dbReference type="SUPFAM" id="SSF51735">
    <property type="entry name" value="NAD(P)-binding Rossmann-fold domains"/>
    <property type="match status" value="1"/>
</dbReference>
<dbReference type="InterPro" id="IPR051207">
    <property type="entry name" value="ComplexI_NDUFA9_subunit"/>
</dbReference>
<dbReference type="GO" id="GO:0044877">
    <property type="term" value="F:protein-containing complex binding"/>
    <property type="evidence" value="ECO:0007669"/>
    <property type="project" value="TreeGrafter"/>
</dbReference>
<dbReference type="STRING" id="45607.A0A2T0FEP1"/>
<evidence type="ECO:0000313" key="2">
    <source>
        <dbReference type="EMBL" id="PRT53445.1"/>
    </source>
</evidence>
<feature type="domain" description="NmrA-like" evidence="1">
    <location>
        <begin position="51"/>
        <end position="295"/>
    </location>
</feature>
<keyword evidence="3" id="KW-1185">Reference proteome</keyword>
<organism evidence="2 3">
    <name type="scientific">Wickerhamiella sorbophila</name>
    <dbReference type="NCBI Taxonomy" id="45607"/>
    <lineage>
        <taxon>Eukaryota</taxon>
        <taxon>Fungi</taxon>
        <taxon>Dikarya</taxon>
        <taxon>Ascomycota</taxon>
        <taxon>Saccharomycotina</taxon>
        <taxon>Dipodascomycetes</taxon>
        <taxon>Dipodascales</taxon>
        <taxon>Trichomonascaceae</taxon>
        <taxon>Wickerhamiella</taxon>
    </lineage>
</organism>
<dbReference type="CDD" id="cd05271">
    <property type="entry name" value="NDUFA9_like_SDR_a"/>
    <property type="match status" value="1"/>
</dbReference>
<dbReference type="Pfam" id="PF05368">
    <property type="entry name" value="NmrA"/>
    <property type="match status" value="1"/>
</dbReference>
<evidence type="ECO:0000259" key="1">
    <source>
        <dbReference type="Pfam" id="PF05368"/>
    </source>
</evidence>
<dbReference type="OrthoDB" id="275457at2759"/>
<dbReference type="AlphaFoldDB" id="A0A2T0FEP1"/>
<proteinExistence type="predicted"/>
<dbReference type="RefSeq" id="XP_024663391.1">
    <property type="nucleotide sequence ID" value="XM_024807623.1"/>
</dbReference>
<dbReference type="PANTHER" id="PTHR12126">
    <property type="entry name" value="NADH-UBIQUINONE OXIDOREDUCTASE 39 KDA SUBUNIT-RELATED"/>
    <property type="match status" value="1"/>
</dbReference>